<evidence type="ECO:0000313" key="4">
    <source>
        <dbReference type="Proteomes" id="UP001201262"/>
    </source>
</evidence>
<dbReference type="InterPro" id="IPR007129">
    <property type="entry name" value="Ubiqinol_cyt_c_chaperone_CPB3"/>
</dbReference>
<comment type="caution">
    <text evidence="3">The sequence shown here is derived from an EMBL/GenBank/DDBJ whole genome shotgun (WGS) entry which is preliminary data.</text>
</comment>
<reference evidence="3" key="1">
    <citation type="submission" date="2021-12" db="EMBL/GenBank/DDBJ databases">
        <title>Convergent genome expansion in fungi linked to evolution of root-endophyte symbiosis.</title>
        <authorList>
            <consortium name="DOE Joint Genome Institute"/>
            <person name="Ke Y.-H."/>
            <person name="Bonito G."/>
            <person name="Liao H.-L."/>
            <person name="Looney B."/>
            <person name="Rojas-Flechas A."/>
            <person name="Nash J."/>
            <person name="Hameed K."/>
            <person name="Schadt C."/>
            <person name="Martin F."/>
            <person name="Crous P.W."/>
            <person name="Miettinen O."/>
            <person name="Magnuson J.K."/>
            <person name="Labbe J."/>
            <person name="Jacobson D."/>
            <person name="Doktycz M.J."/>
            <person name="Veneault-Fourrey C."/>
            <person name="Kuo A."/>
            <person name="Mondo S."/>
            <person name="Calhoun S."/>
            <person name="Riley R."/>
            <person name="Ohm R."/>
            <person name="LaButti K."/>
            <person name="Andreopoulos B."/>
            <person name="Pangilinan J."/>
            <person name="Nolan M."/>
            <person name="Tritt A."/>
            <person name="Clum A."/>
            <person name="Lipzen A."/>
            <person name="Daum C."/>
            <person name="Barry K."/>
            <person name="Grigoriev I.V."/>
            <person name="Vilgalys R."/>
        </authorList>
    </citation>
    <scope>NUCLEOTIDE SEQUENCE</scope>
    <source>
        <strain evidence="3">PMI_201</strain>
    </source>
</reference>
<keyword evidence="4" id="KW-1185">Reference proteome</keyword>
<dbReference type="AlphaFoldDB" id="A0AAD4KQ65"/>
<evidence type="ECO:0000313" key="3">
    <source>
        <dbReference type="EMBL" id="KAH8695912.1"/>
    </source>
</evidence>
<evidence type="ECO:0000256" key="1">
    <source>
        <dbReference type="ARBA" id="ARBA00006407"/>
    </source>
</evidence>
<dbReference type="Pfam" id="PF03981">
    <property type="entry name" value="Ubiq_cyt_C_chap"/>
    <property type="match status" value="1"/>
</dbReference>
<proteinExistence type="inferred from homology"/>
<organism evidence="3 4">
    <name type="scientific">Talaromyces proteolyticus</name>
    <dbReference type="NCBI Taxonomy" id="1131652"/>
    <lineage>
        <taxon>Eukaryota</taxon>
        <taxon>Fungi</taxon>
        <taxon>Dikarya</taxon>
        <taxon>Ascomycota</taxon>
        <taxon>Pezizomycotina</taxon>
        <taxon>Eurotiomycetes</taxon>
        <taxon>Eurotiomycetidae</taxon>
        <taxon>Eurotiales</taxon>
        <taxon>Trichocomaceae</taxon>
        <taxon>Talaromyces</taxon>
        <taxon>Talaromyces sect. Bacilispori</taxon>
    </lineage>
</organism>
<accession>A0AAD4KQ65</accession>
<feature type="domain" description="Ubiquinol-cytochrome c chaperone" evidence="2">
    <location>
        <begin position="137"/>
        <end position="279"/>
    </location>
</feature>
<protein>
    <submittedName>
        <fullName evidence="3">Ubiquinol-cytochrome C chaperone-domain-containing protein</fullName>
    </submittedName>
</protein>
<dbReference type="GeneID" id="70249661"/>
<dbReference type="PANTHER" id="PTHR12184:SF1">
    <property type="entry name" value="UBIQUINOL-CYTOCHROME-C REDUCTASE COMPLEX ASSEMBLY FACTOR 1"/>
    <property type="match status" value="1"/>
</dbReference>
<dbReference type="GO" id="GO:0034551">
    <property type="term" value="P:mitochondrial respiratory chain complex III assembly"/>
    <property type="evidence" value="ECO:0007669"/>
    <property type="project" value="TreeGrafter"/>
</dbReference>
<sequence length="307" mass="34234">MSSQFLCPRCLFGSGLSVVAKNQCRSLYTRGPSISIPKKYNEITRANSLSTVPSELITQTRSFSATRTTTSGVIQNLVSKGNATETYVSYGFTQKLFEACSSQADYRIPQIKQTPAPLSKTSTGEDVGVGEGQWYSDFNLLPTFSTWSQVTFLHMYLLTVRFRALPSPESVRTHSRHLFDHFSHNAEHRMATLHGISSRGIRNKYLKDLFVQWRGVLVAYDEGLVKGDAVLGAAVWRNIWKASSSGHDGHEIDWTKVATVVAYMRRVLLELSETSEGDLVFSVGEKSGKKKAIFGFKEIDTKLAQKD</sequence>
<evidence type="ECO:0000259" key="2">
    <source>
        <dbReference type="Pfam" id="PF03981"/>
    </source>
</evidence>
<dbReference type="GO" id="GO:0005739">
    <property type="term" value="C:mitochondrion"/>
    <property type="evidence" value="ECO:0007669"/>
    <property type="project" value="TreeGrafter"/>
</dbReference>
<comment type="similarity">
    <text evidence="1">Belongs to the CBP3 family.</text>
</comment>
<dbReference type="PANTHER" id="PTHR12184">
    <property type="entry name" value="UBIQUINOL-CYTOCHROME C REDUCTASE COMPLEX ASSEMBLY FACTOR 1 FAMILY MEMBER"/>
    <property type="match status" value="1"/>
</dbReference>
<name>A0AAD4KQ65_9EURO</name>
<dbReference type="InterPro" id="IPR021150">
    <property type="entry name" value="Ubiq_cyt_c_chap"/>
</dbReference>
<dbReference type="Proteomes" id="UP001201262">
    <property type="component" value="Unassembled WGS sequence"/>
</dbReference>
<dbReference type="EMBL" id="JAJTJA010000007">
    <property type="protein sequence ID" value="KAH8695912.1"/>
    <property type="molecule type" value="Genomic_DNA"/>
</dbReference>
<dbReference type="RefSeq" id="XP_046070850.1">
    <property type="nucleotide sequence ID" value="XM_046219374.1"/>
</dbReference>
<gene>
    <name evidence="3" type="ORF">BGW36DRAFT_417245</name>
</gene>